<keyword evidence="2 8" id="KW-0547">Nucleotide-binding</keyword>
<dbReference type="AlphaFoldDB" id="A0A380MXZ8"/>
<dbReference type="GO" id="GO:0003677">
    <property type="term" value="F:DNA binding"/>
    <property type="evidence" value="ECO:0007669"/>
    <property type="project" value="UniProtKB-KW"/>
</dbReference>
<keyword evidence="11" id="KW-1185">Reference proteome</keyword>
<sequence length="150" mass="17350">MNCPICNYHDTKVIDSRLTDGNKIRRRRECLNPNCGERFTTFEVAEISIPTVVKQNGNRESYSQEKLRAGLLRACEKRPVSAIQISALIEHIETQMRQTGEREIPSKQIGQWVMEGLKNIDHVSYIRFASVYLSFEDIEAFRKTIEELDS</sequence>
<accession>A0A380MXZ8</accession>
<feature type="domain" description="ATP-cone" evidence="9">
    <location>
        <begin position="50"/>
        <end position="140"/>
    </location>
</feature>
<comment type="caution">
    <text evidence="8">Lacks conserved residue(s) required for the propagation of feature annotation.</text>
</comment>
<dbReference type="PROSITE" id="PS51161">
    <property type="entry name" value="ATP_CONE"/>
    <property type="match status" value="1"/>
</dbReference>
<keyword evidence="3" id="KW-0863">Zinc-finger</keyword>
<dbReference type="PANTHER" id="PTHR30455">
    <property type="entry name" value="TRANSCRIPTIONAL REPRESSOR NRDR"/>
    <property type="match status" value="1"/>
</dbReference>
<evidence type="ECO:0000256" key="7">
    <source>
        <dbReference type="ARBA" id="ARBA00023163"/>
    </source>
</evidence>
<comment type="function">
    <text evidence="8">Negatively regulates transcription of bacterial ribonucleotide reductase nrd genes and operons by binding to NrdR-boxes.</text>
</comment>
<dbReference type="Proteomes" id="UP000254601">
    <property type="component" value="Unassembled WGS sequence"/>
</dbReference>
<keyword evidence="5 8" id="KW-0805">Transcription regulation</keyword>
<evidence type="ECO:0000313" key="10">
    <source>
        <dbReference type="EMBL" id="SUO97158.1"/>
    </source>
</evidence>
<dbReference type="Pfam" id="PF22811">
    <property type="entry name" value="Zn_ribbon_NrdR"/>
    <property type="match status" value="1"/>
</dbReference>
<dbReference type="RefSeq" id="WP_072576751.1">
    <property type="nucleotide sequence ID" value="NZ_LWHB01000095.1"/>
</dbReference>
<dbReference type="InterPro" id="IPR005144">
    <property type="entry name" value="ATP-cone_dom"/>
</dbReference>
<proteinExistence type="inferred from homology"/>
<dbReference type="HAMAP" id="MF_00440">
    <property type="entry name" value="NrdR"/>
    <property type="match status" value="1"/>
</dbReference>
<dbReference type="InterPro" id="IPR003796">
    <property type="entry name" value="RNR_NrdR-like"/>
</dbReference>
<evidence type="ECO:0000256" key="5">
    <source>
        <dbReference type="ARBA" id="ARBA00023015"/>
    </source>
</evidence>
<evidence type="ECO:0000256" key="8">
    <source>
        <dbReference type="HAMAP-Rule" id="MF_00440"/>
    </source>
</evidence>
<evidence type="ECO:0000256" key="3">
    <source>
        <dbReference type="ARBA" id="ARBA00022771"/>
    </source>
</evidence>
<evidence type="ECO:0000256" key="1">
    <source>
        <dbReference type="ARBA" id="ARBA00022491"/>
    </source>
</evidence>
<name>A0A380MXZ8_9GAMM</name>
<dbReference type="NCBIfam" id="TIGR00244">
    <property type="entry name" value="transcriptional regulator NrdR"/>
    <property type="match status" value="1"/>
</dbReference>
<dbReference type="GO" id="GO:0045892">
    <property type="term" value="P:negative regulation of DNA-templated transcription"/>
    <property type="evidence" value="ECO:0007669"/>
    <property type="project" value="UniProtKB-UniRule"/>
</dbReference>
<dbReference type="OrthoDB" id="9807461at2"/>
<dbReference type="InterPro" id="IPR055173">
    <property type="entry name" value="NrdR-like_N"/>
</dbReference>
<organism evidence="10 11">
    <name type="scientific">Suttonella ornithocola</name>
    <dbReference type="NCBI Taxonomy" id="279832"/>
    <lineage>
        <taxon>Bacteria</taxon>
        <taxon>Pseudomonadati</taxon>
        <taxon>Pseudomonadota</taxon>
        <taxon>Gammaproteobacteria</taxon>
        <taxon>Cardiobacteriales</taxon>
        <taxon>Cardiobacteriaceae</taxon>
        <taxon>Suttonella</taxon>
    </lineage>
</organism>
<keyword evidence="6 8" id="KW-0238">DNA-binding</keyword>
<dbReference type="Pfam" id="PF03477">
    <property type="entry name" value="ATP-cone"/>
    <property type="match status" value="1"/>
</dbReference>
<gene>
    <name evidence="8 10" type="primary">nrdR</name>
    <name evidence="10" type="ORF">NCTC13337_02213</name>
</gene>
<evidence type="ECO:0000259" key="9">
    <source>
        <dbReference type="PROSITE" id="PS51161"/>
    </source>
</evidence>
<reference evidence="10 11" key="1">
    <citation type="submission" date="2018-06" db="EMBL/GenBank/DDBJ databases">
        <authorList>
            <consortium name="Pathogen Informatics"/>
            <person name="Doyle S."/>
        </authorList>
    </citation>
    <scope>NUCLEOTIDE SEQUENCE [LARGE SCALE GENOMIC DNA]</scope>
    <source>
        <strain evidence="10 11">NCTC13337</strain>
    </source>
</reference>
<dbReference type="GO" id="GO:0005524">
    <property type="term" value="F:ATP binding"/>
    <property type="evidence" value="ECO:0007669"/>
    <property type="project" value="UniProtKB-UniRule"/>
</dbReference>
<keyword evidence="1 8" id="KW-0678">Repressor</keyword>
<evidence type="ECO:0000256" key="2">
    <source>
        <dbReference type="ARBA" id="ARBA00022741"/>
    </source>
</evidence>
<dbReference type="PANTHER" id="PTHR30455:SF2">
    <property type="entry name" value="TRANSCRIPTIONAL REPRESSOR NRDR"/>
    <property type="match status" value="1"/>
</dbReference>
<dbReference type="GO" id="GO:0008270">
    <property type="term" value="F:zinc ion binding"/>
    <property type="evidence" value="ECO:0007669"/>
    <property type="project" value="UniProtKB-KW"/>
</dbReference>
<keyword evidence="7 8" id="KW-0804">Transcription</keyword>
<keyword evidence="3" id="KW-0479">Metal-binding</keyword>
<keyword evidence="4 8" id="KW-0067">ATP-binding</keyword>
<evidence type="ECO:0000256" key="6">
    <source>
        <dbReference type="ARBA" id="ARBA00023125"/>
    </source>
</evidence>
<keyword evidence="3" id="KW-0862">Zinc</keyword>
<evidence type="ECO:0000313" key="11">
    <source>
        <dbReference type="Proteomes" id="UP000254601"/>
    </source>
</evidence>
<protein>
    <recommendedName>
        <fullName evidence="8">Transcriptional repressor NrdR</fullName>
    </recommendedName>
</protein>
<dbReference type="EMBL" id="UHIC01000001">
    <property type="protein sequence ID" value="SUO97158.1"/>
    <property type="molecule type" value="Genomic_DNA"/>
</dbReference>
<comment type="similarity">
    <text evidence="8">Belongs to the NrdR family.</text>
</comment>
<evidence type="ECO:0000256" key="4">
    <source>
        <dbReference type="ARBA" id="ARBA00022840"/>
    </source>
</evidence>